<evidence type="ECO:0000256" key="4">
    <source>
        <dbReference type="ARBA" id="ARBA00022840"/>
    </source>
</evidence>
<evidence type="ECO:0000259" key="7">
    <source>
        <dbReference type="Pfam" id="PF08544"/>
    </source>
</evidence>
<dbReference type="GO" id="GO:0005524">
    <property type="term" value="F:ATP binding"/>
    <property type="evidence" value="ECO:0007669"/>
    <property type="project" value="UniProtKB-KW"/>
</dbReference>
<dbReference type="RefSeq" id="WP_194030276.1">
    <property type="nucleotide sequence ID" value="NZ_JADEWZ010000021.1"/>
</dbReference>
<dbReference type="SUPFAM" id="SSF54211">
    <property type="entry name" value="Ribosomal protein S5 domain 2-like"/>
    <property type="match status" value="1"/>
</dbReference>
<dbReference type="InterPro" id="IPR006204">
    <property type="entry name" value="GHMP_kinase_N_dom"/>
</dbReference>
<protein>
    <submittedName>
        <fullName evidence="8">GHMP kinase</fullName>
    </submittedName>
</protein>
<organism evidence="8 9">
    <name type="scientific">Lusitaniella coriacea LEGE 07157</name>
    <dbReference type="NCBI Taxonomy" id="945747"/>
    <lineage>
        <taxon>Bacteria</taxon>
        <taxon>Bacillati</taxon>
        <taxon>Cyanobacteriota</taxon>
        <taxon>Cyanophyceae</taxon>
        <taxon>Spirulinales</taxon>
        <taxon>Lusitaniellaceae</taxon>
        <taxon>Lusitaniella</taxon>
    </lineage>
</organism>
<dbReference type="EMBL" id="JADEWZ010000021">
    <property type="protein sequence ID" value="MBE9117184.1"/>
    <property type="molecule type" value="Genomic_DNA"/>
</dbReference>
<evidence type="ECO:0000256" key="2">
    <source>
        <dbReference type="ARBA" id="ARBA00022741"/>
    </source>
</evidence>
<dbReference type="InterPro" id="IPR013750">
    <property type="entry name" value="GHMP_kinase_C_dom"/>
</dbReference>
<dbReference type="Pfam" id="PF08544">
    <property type="entry name" value="GHMP_kinases_C"/>
    <property type="match status" value="1"/>
</dbReference>
<dbReference type="PRINTS" id="PR00960">
    <property type="entry name" value="LMBPPROTEIN"/>
</dbReference>
<sequence>MLISRTPVRISFLGGGTDYPEYFLQHGGAVLVTAIDKFCYVTVSPFLSHLFEYSARVSYRKVELVKKVDEIEHNVYRECLKLCGLEKDIEVHNVADLPAFTGLGSSSTFTVSLLHALHSFKGEFVRPLDLAYEAIHVERNILKDRVGCQDQTIAAVGGFNVLEFRTEEDIVVTRIPISPERLVEFEKHIFVVFTGIRRKASEVVAKQLKKVADNTETLKQMRLMVDEGWEILTGNHSLSEFGELLHRAWIAKRSLEVGVSKPEIDRIYQLGLDAGAWGGKLLGAGAGGFMLFFAPPEVHPRLKQVFADRQVLEVNLNAPGSQIIFS</sequence>
<keyword evidence="4" id="KW-0067">ATP-binding</keyword>
<keyword evidence="2" id="KW-0547">Nucleotide-binding</keyword>
<dbReference type="InterPro" id="IPR020568">
    <property type="entry name" value="Ribosomal_Su5_D2-typ_SF"/>
</dbReference>
<comment type="caution">
    <text evidence="8">The sequence shown here is derived from an EMBL/GenBank/DDBJ whole genome shotgun (WGS) entry which is preliminary data.</text>
</comment>
<gene>
    <name evidence="8" type="ORF">IQ249_14885</name>
</gene>
<keyword evidence="3 8" id="KW-0418">Kinase</keyword>
<proteinExistence type="inferred from homology"/>
<dbReference type="Pfam" id="PF00288">
    <property type="entry name" value="GHMP_kinases_N"/>
    <property type="match status" value="1"/>
</dbReference>
<dbReference type="Gene3D" id="3.30.230.120">
    <property type="match status" value="1"/>
</dbReference>
<keyword evidence="9" id="KW-1185">Reference proteome</keyword>
<dbReference type="Proteomes" id="UP000654482">
    <property type="component" value="Unassembled WGS sequence"/>
</dbReference>
<evidence type="ECO:0000259" key="6">
    <source>
        <dbReference type="Pfam" id="PF00288"/>
    </source>
</evidence>
<evidence type="ECO:0000313" key="9">
    <source>
        <dbReference type="Proteomes" id="UP000654482"/>
    </source>
</evidence>
<dbReference type="PANTHER" id="PTHR32463:SF0">
    <property type="entry name" value="L-FUCOSE KINASE"/>
    <property type="match status" value="1"/>
</dbReference>
<dbReference type="PIRSF" id="PIRSF036406">
    <property type="entry name" value="Hept_kin"/>
    <property type="match status" value="1"/>
</dbReference>
<comment type="similarity">
    <text evidence="5">Belongs to the GHMP kinase family.</text>
</comment>
<dbReference type="AlphaFoldDB" id="A0A8J7J3U7"/>
<evidence type="ECO:0000256" key="3">
    <source>
        <dbReference type="ARBA" id="ARBA00022777"/>
    </source>
</evidence>
<dbReference type="InterPro" id="IPR001174">
    <property type="entry name" value="HddA/FKP"/>
</dbReference>
<dbReference type="PANTHER" id="PTHR32463">
    <property type="entry name" value="L-FUCOSE KINASE"/>
    <property type="match status" value="1"/>
</dbReference>
<evidence type="ECO:0000313" key="8">
    <source>
        <dbReference type="EMBL" id="MBE9117184.1"/>
    </source>
</evidence>
<dbReference type="InterPro" id="IPR014606">
    <property type="entry name" value="Heptose_7-P_kinase"/>
</dbReference>
<keyword evidence="1" id="KW-0808">Transferase</keyword>
<dbReference type="InterPro" id="IPR052203">
    <property type="entry name" value="GHMP_Kinase-Related"/>
</dbReference>
<dbReference type="GO" id="GO:0042352">
    <property type="term" value="P:GDP-L-fucose salvage"/>
    <property type="evidence" value="ECO:0007669"/>
    <property type="project" value="TreeGrafter"/>
</dbReference>
<evidence type="ECO:0000256" key="1">
    <source>
        <dbReference type="ARBA" id="ARBA00022679"/>
    </source>
</evidence>
<feature type="domain" description="GHMP kinase C-terminal" evidence="7">
    <location>
        <begin position="235"/>
        <end position="297"/>
    </location>
</feature>
<dbReference type="SUPFAM" id="SSF55060">
    <property type="entry name" value="GHMP Kinase, C-terminal domain"/>
    <property type="match status" value="1"/>
</dbReference>
<evidence type="ECO:0000256" key="5">
    <source>
        <dbReference type="ARBA" id="ARBA00038121"/>
    </source>
</evidence>
<dbReference type="GO" id="GO:0050201">
    <property type="term" value="F:fucokinase activity"/>
    <property type="evidence" value="ECO:0007669"/>
    <property type="project" value="TreeGrafter"/>
</dbReference>
<dbReference type="InterPro" id="IPR036554">
    <property type="entry name" value="GHMP_kinase_C_sf"/>
</dbReference>
<accession>A0A8J7J3U7</accession>
<feature type="domain" description="GHMP kinase N-terminal" evidence="6">
    <location>
        <begin position="79"/>
        <end position="158"/>
    </location>
</feature>
<name>A0A8J7J3U7_9CYAN</name>
<reference evidence="8" key="1">
    <citation type="submission" date="2020-10" db="EMBL/GenBank/DDBJ databases">
        <authorList>
            <person name="Castelo-Branco R."/>
            <person name="Eusebio N."/>
            <person name="Adriana R."/>
            <person name="Vieira A."/>
            <person name="Brugerolle De Fraissinette N."/>
            <person name="Rezende De Castro R."/>
            <person name="Schneider M.P."/>
            <person name="Vasconcelos V."/>
            <person name="Leao P.N."/>
        </authorList>
    </citation>
    <scope>NUCLEOTIDE SEQUENCE</scope>
    <source>
        <strain evidence="8">LEGE 07157</strain>
    </source>
</reference>